<dbReference type="EMBL" id="LGRX02016184">
    <property type="protein sequence ID" value="KAK3262450.1"/>
    <property type="molecule type" value="Genomic_DNA"/>
</dbReference>
<comment type="caution">
    <text evidence="1">The sequence shown here is derived from an EMBL/GenBank/DDBJ whole genome shotgun (WGS) entry which is preliminary data.</text>
</comment>
<gene>
    <name evidence="1" type="ORF">CYMTET_28698</name>
</gene>
<evidence type="ECO:0000313" key="2">
    <source>
        <dbReference type="Proteomes" id="UP001190700"/>
    </source>
</evidence>
<organism evidence="1 2">
    <name type="scientific">Cymbomonas tetramitiformis</name>
    <dbReference type="NCBI Taxonomy" id="36881"/>
    <lineage>
        <taxon>Eukaryota</taxon>
        <taxon>Viridiplantae</taxon>
        <taxon>Chlorophyta</taxon>
        <taxon>Pyramimonadophyceae</taxon>
        <taxon>Pyramimonadales</taxon>
        <taxon>Pyramimonadaceae</taxon>
        <taxon>Cymbomonas</taxon>
    </lineage>
</organism>
<reference evidence="1 2" key="1">
    <citation type="journal article" date="2015" name="Genome Biol. Evol.">
        <title>Comparative Genomics of a Bacterivorous Green Alga Reveals Evolutionary Causalities and Consequences of Phago-Mixotrophic Mode of Nutrition.</title>
        <authorList>
            <person name="Burns J.A."/>
            <person name="Paasch A."/>
            <person name="Narechania A."/>
            <person name="Kim E."/>
        </authorList>
    </citation>
    <scope>NUCLEOTIDE SEQUENCE [LARGE SCALE GENOMIC DNA]</scope>
    <source>
        <strain evidence="1 2">PLY_AMNH</strain>
    </source>
</reference>
<evidence type="ECO:0000313" key="1">
    <source>
        <dbReference type="EMBL" id="KAK3262450.1"/>
    </source>
</evidence>
<protein>
    <submittedName>
        <fullName evidence="1">Uncharacterized protein</fullName>
    </submittedName>
</protein>
<proteinExistence type="predicted"/>
<keyword evidence="2" id="KW-1185">Reference proteome</keyword>
<dbReference type="Proteomes" id="UP001190700">
    <property type="component" value="Unassembled WGS sequence"/>
</dbReference>
<dbReference type="AlphaFoldDB" id="A0AAE0FMM1"/>
<accession>A0AAE0FMM1</accession>
<name>A0AAE0FMM1_9CHLO</name>
<sequence>MSKRRFQEYTKSASDALGGNVEEFFERWVCQVPDRLRFWQEKLGTMSPAIFGKDDAATKRAIAMVNDCLLSVRNYQYIREHMDGKLPPYYKLQSFMQMQDAGLTELKDREGATIGYAVKDILRDIIFPELEDYLRRHARETVGCETIKLHYKHAADNFSDTDFFKTLHPNEQYLFYLIDKTRPCNSILFARPLIFCPDQKETSELMKVICQHVDPQLPRAGDKIELPHPTTGNLITFELLDFFAMDYALVANVHMFQGQKWTHGCVHGPCKFGCPCNAALAGQIEDDRMKRTLPLMKFLGEINSHYRVPARYGPRRV</sequence>